<accession>A0A9P5TE91</accession>
<comment type="caution">
    <text evidence="1">The sequence shown here is derived from an EMBL/GenBank/DDBJ whole genome shotgun (WGS) entry which is preliminary data.</text>
</comment>
<dbReference type="AlphaFoldDB" id="A0A9P5TE91"/>
<proteinExistence type="predicted"/>
<dbReference type="OrthoDB" id="3182376at2759"/>
<evidence type="ECO:0000313" key="1">
    <source>
        <dbReference type="EMBL" id="KAF8867535.1"/>
    </source>
</evidence>
<dbReference type="EMBL" id="JADNYJ010001060">
    <property type="protein sequence ID" value="KAF8867535.1"/>
    <property type="molecule type" value="Genomic_DNA"/>
</dbReference>
<protein>
    <submittedName>
        <fullName evidence="1">Uncharacterized protein</fullName>
    </submittedName>
</protein>
<sequence length="63" mass="7302">PVEWDKHKEWTSKAITYLINNPTFCIKLFSDSTSDAKEENRCKVQAKEAKTIQEGIEGFRRNA</sequence>
<reference evidence="1" key="1">
    <citation type="submission" date="2020-11" db="EMBL/GenBank/DDBJ databases">
        <authorList>
            <consortium name="DOE Joint Genome Institute"/>
            <person name="Ahrendt S."/>
            <person name="Riley R."/>
            <person name="Andreopoulos W."/>
            <person name="LaButti K."/>
            <person name="Pangilinan J."/>
            <person name="Ruiz-duenas F.J."/>
            <person name="Barrasa J.M."/>
            <person name="Sanchez-Garcia M."/>
            <person name="Camarero S."/>
            <person name="Miyauchi S."/>
            <person name="Serrano A."/>
            <person name="Linde D."/>
            <person name="Babiker R."/>
            <person name="Drula E."/>
            <person name="Ayuso-Fernandez I."/>
            <person name="Pacheco R."/>
            <person name="Padilla G."/>
            <person name="Ferreira P."/>
            <person name="Barriuso J."/>
            <person name="Kellner H."/>
            <person name="Castanera R."/>
            <person name="Alfaro M."/>
            <person name="Ramirez L."/>
            <person name="Pisabarro A.G."/>
            <person name="Kuo A."/>
            <person name="Tritt A."/>
            <person name="Lipzen A."/>
            <person name="He G."/>
            <person name="Yan M."/>
            <person name="Ng V."/>
            <person name="Cullen D."/>
            <person name="Martin F."/>
            <person name="Rosso M.-N."/>
            <person name="Henrissat B."/>
            <person name="Hibbett D."/>
            <person name="Martinez A.T."/>
            <person name="Grigoriev I.V."/>
        </authorList>
    </citation>
    <scope>NUCLEOTIDE SEQUENCE</scope>
    <source>
        <strain evidence="1">AH 44721</strain>
    </source>
</reference>
<feature type="non-terminal residue" evidence="1">
    <location>
        <position position="1"/>
    </location>
</feature>
<keyword evidence="2" id="KW-1185">Reference proteome</keyword>
<name>A0A9P5TE91_GYMJU</name>
<gene>
    <name evidence="1" type="ORF">CPB84DRAFT_1698795</name>
</gene>
<organism evidence="1 2">
    <name type="scientific">Gymnopilus junonius</name>
    <name type="common">Spectacular rustgill mushroom</name>
    <name type="synonym">Gymnopilus spectabilis subsp. junonius</name>
    <dbReference type="NCBI Taxonomy" id="109634"/>
    <lineage>
        <taxon>Eukaryota</taxon>
        <taxon>Fungi</taxon>
        <taxon>Dikarya</taxon>
        <taxon>Basidiomycota</taxon>
        <taxon>Agaricomycotina</taxon>
        <taxon>Agaricomycetes</taxon>
        <taxon>Agaricomycetidae</taxon>
        <taxon>Agaricales</taxon>
        <taxon>Agaricineae</taxon>
        <taxon>Hymenogastraceae</taxon>
        <taxon>Gymnopilus</taxon>
    </lineage>
</organism>
<evidence type="ECO:0000313" key="2">
    <source>
        <dbReference type="Proteomes" id="UP000724874"/>
    </source>
</evidence>
<dbReference type="Proteomes" id="UP000724874">
    <property type="component" value="Unassembled WGS sequence"/>
</dbReference>